<feature type="compositionally biased region" description="Low complexity" evidence="5">
    <location>
        <begin position="349"/>
        <end position="358"/>
    </location>
</feature>
<protein>
    <recommendedName>
        <fullName evidence="6">Reverse transcriptase domain-containing protein</fullName>
    </recommendedName>
</protein>
<dbReference type="SUPFAM" id="SSF56672">
    <property type="entry name" value="DNA/RNA polymerases"/>
    <property type="match status" value="1"/>
</dbReference>
<dbReference type="InterPro" id="IPR050951">
    <property type="entry name" value="Retrovirus_Pol_polyprotein"/>
</dbReference>
<dbReference type="PANTHER" id="PTHR37984:SF5">
    <property type="entry name" value="PROTEIN NYNRIN-LIKE"/>
    <property type="match status" value="1"/>
</dbReference>
<dbReference type="EMBL" id="BFAD01000013">
    <property type="protein sequence ID" value="GBE88199.1"/>
    <property type="molecule type" value="Genomic_DNA"/>
</dbReference>
<keyword evidence="2" id="KW-0548">Nucleotidyltransferase</keyword>
<dbReference type="Gene3D" id="2.40.70.10">
    <property type="entry name" value="Acid Proteases"/>
    <property type="match status" value="1"/>
</dbReference>
<accession>A0A401H1D3</accession>
<keyword evidence="4" id="KW-0255">Endonuclease</keyword>
<dbReference type="STRING" id="139825.A0A401H1D3"/>
<dbReference type="PROSITE" id="PS50878">
    <property type="entry name" value="RT_POL"/>
    <property type="match status" value="1"/>
</dbReference>
<keyword evidence="1" id="KW-0808">Transferase</keyword>
<dbReference type="InterPro" id="IPR043502">
    <property type="entry name" value="DNA/RNA_pol_sf"/>
</dbReference>
<gene>
    <name evidence="7" type="ORF">SCP_1300130</name>
</gene>
<evidence type="ECO:0000256" key="4">
    <source>
        <dbReference type="ARBA" id="ARBA00022759"/>
    </source>
</evidence>
<dbReference type="Proteomes" id="UP000287166">
    <property type="component" value="Unassembled WGS sequence"/>
</dbReference>
<dbReference type="CDD" id="cd00303">
    <property type="entry name" value="retropepsin_like"/>
    <property type="match status" value="1"/>
</dbReference>
<dbReference type="CDD" id="cd01647">
    <property type="entry name" value="RT_LTR"/>
    <property type="match status" value="1"/>
</dbReference>
<evidence type="ECO:0000313" key="8">
    <source>
        <dbReference type="Proteomes" id="UP000287166"/>
    </source>
</evidence>
<dbReference type="AlphaFoldDB" id="A0A401H1D3"/>
<keyword evidence="8" id="KW-1185">Reference proteome</keyword>
<keyword evidence="3" id="KW-0540">Nuclease</keyword>
<name>A0A401H1D3_9APHY</name>
<sequence>MQRSLVPIPSLSASAVFLTRVGFHFFLNVEQTLLNRFRNTGHHHVQPPPTIPSNRYLPTVVVPLRTRSRAHLEQDTALLTAIDDATISPSLSSVSSLSDISSSPPSPIIHELAPVETAATEPMRIYPPTMMKKVATVEFPKESQAPKLLPGDLTPSVINTWQTACERHFRKAQLADELQVSMVASRMDYPHLAMWYDAHQGRLDALSFEDFMMEVRATYLPHDWDSTIRDEVMGARQGDHPFWDWANEIQSKAAIISRTTQALDNTELHQQLRAGVNARLKKKMNSPHHARELNDIVLFSQWLLAVQELDEELCEEDDHVNTAVANAVAKECAKHFTARPLANKTNTDKSSSSAGAKRSAADNVGSTFTKLQKITQDERNVLQKYRGCYKCCLPEQDHTSATCPNGFPDAASYTPISEANVADRIKAVKDGKRKVAAAVVQDASEEPAYVAAVFPVNQTSVLGDGSDSDDNEYVPVFSEPNLYWSCLIDGPKVESPLHIRALIDDGSHAVLISESLVHKLGLRRRPLPKPVSSGRAFHTAKDGGKSVSLSSHWVKLKLDSLDHSFRSLVVPALVMPGLEMPVLLGLPFMAANRLIVDAEHRTVTQKESRYALLATPTTPKRVPTSHPLSSSSRVIVDRQCETVLAADPVPFVCTRIEQLASQQHLLDLDLKYKQQFIDRFPTGTPPLADLPTDVYHRFLLKDPSKVIATCSYACPCKYRDAWQTLLQQHLDAGCMRPSSSEYAAPAFIIPKSDPTALPRWVNDYRQLNQNTVPNRFPLPCIDDILTDCAKGKIWGKLDMTNAFYQTRVHPDDVKYTVVHTPFGLYEWLVMPQGCRNAPSTHQRRMTSALHQHIGRICHVYLDDIIIWSQSLEEHECNVATVLEALRNAHLFCSIKKTSLFCSEIDFLGHHISARGIEADPNKVARIMDWPVPRNAKDVRAFLGLVRYISSFLPQLTAHTSVLTPLTLKTADKVFPTWES</sequence>
<dbReference type="PANTHER" id="PTHR37984">
    <property type="entry name" value="PROTEIN CBG26694"/>
    <property type="match status" value="1"/>
</dbReference>
<comment type="caution">
    <text evidence="7">The sequence shown here is derived from an EMBL/GenBank/DDBJ whole genome shotgun (WGS) entry which is preliminary data.</text>
</comment>
<dbReference type="InParanoid" id="A0A401H1D3"/>
<dbReference type="RefSeq" id="XP_027619112.1">
    <property type="nucleotide sequence ID" value="XM_027763311.1"/>
</dbReference>
<evidence type="ECO:0000256" key="5">
    <source>
        <dbReference type="SAM" id="MobiDB-lite"/>
    </source>
</evidence>
<dbReference type="GO" id="GO:0004519">
    <property type="term" value="F:endonuclease activity"/>
    <property type="evidence" value="ECO:0007669"/>
    <property type="project" value="UniProtKB-KW"/>
</dbReference>
<dbReference type="Gene3D" id="3.30.70.270">
    <property type="match status" value="2"/>
</dbReference>
<evidence type="ECO:0000256" key="1">
    <source>
        <dbReference type="ARBA" id="ARBA00022679"/>
    </source>
</evidence>
<evidence type="ECO:0000256" key="3">
    <source>
        <dbReference type="ARBA" id="ARBA00022722"/>
    </source>
</evidence>
<dbReference type="Gene3D" id="3.10.10.10">
    <property type="entry name" value="HIV Type 1 Reverse Transcriptase, subunit A, domain 1"/>
    <property type="match status" value="1"/>
</dbReference>
<feature type="region of interest" description="Disordered" evidence="5">
    <location>
        <begin position="343"/>
        <end position="362"/>
    </location>
</feature>
<dbReference type="OrthoDB" id="2801433at2759"/>
<feature type="domain" description="Reverse transcriptase" evidence="6">
    <location>
        <begin position="730"/>
        <end position="911"/>
    </location>
</feature>
<evidence type="ECO:0000259" key="6">
    <source>
        <dbReference type="PROSITE" id="PS50878"/>
    </source>
</evidence>
<evidence type="ECO:0000313" key="7">
    <source>
        <dbReference type="EMBL" id="GBE88199.1"/>
    </source>
</evidence>
<reference evidence="7 8" key="1">
    <citation type="journal article" date="2018" name="Sci. Rep.">
        <title>Genome sequence of the cauliflower mushroom Sparassis crispa (Hanabiratake) and its association with beneficial usage.</title>
        <authorList>
            <person name="Kiyama R."/>
            <person name="Furutani Y."/>
            <person name="Kawaguchi K."/>
            <person name="Nakanishi T."/>
        </authorList>
    </citation>
    <scope>NUCLEOTIDE SEQUENCE [LARGE SCALE GENOMIC DNA]</scope>
</reference>
<dbReference type="InterPro" id="IPR043128">
    <property type="entry name" value="Rev_trsase/Diguanyl_cyclase"/>
</dbReference>
<dbReference type="GO" id="GO:0016779">
    <property type="term" value="F:nucleotidyltransferase activity"/>
    <property type="evidence" value="ECO:0007669"/>
    <property type="project" value="UniProtKB-KW"/>
</dbReference>
<dbReference type="GeneID" id="38785116"/>
<organism evidence="7 8">
    <name type="scientific">Sparassis crispa</name>
    <dbReference type="NCBI Taxonomy" id="139825"/>
    <lineage>
        <taxon>Eukaryota</taxon>
        <taxon>Fungi</taxon>
        <taxon>Dikarya</taxon>
        <taxon>Basidiomycota</taxon>
        <taxon>Agaricomycotina</taxon>
        <taxon>Agaricomycetes</taxon>
        <taxon>Polyporales</taxon>
        <taxon>Sparassidaceae</taxon>
        <taxon>Sparassis</taxon>
    </lineage>
</organism>
<keyword evidence="4" id="KW-0378">Hydrolase</keyword>
<evidence type="ECO:0000256" key="2">
    <source>
        <dbReference type="ARBA" id="ARBA00022695"/>
    </source>
</evidence>
<dbReference type="InterPro" id="IPR021109">
    <property type="entry name" value="Peptidase_aspartic_dom_sf"/>
</dbReference>
<dbReference type="InterPro" id="IPR000477">
    <property type="entry name" value="RT_dom"/>
</dbReference>
<dbReference type="Pfam" id="PF00078">
    <property type="entry name" value="RVT_1"/>
    <property type="match status" value="1"/>
</dbReference>
<proteinExistence type="predicted"/>